<dbReference type="GO" id="GO:0005874">
    <property type="term" value="C:microtubule"/>
    <property type="evidence" value="ECO:0007669"/>
    <property type="project" value="UniProtKB-KW"/>
</dbReference>
<evidence type="ECO:0000256" key="11">
    <source>
        <dbReference type="SAM" id="MobiDB-lite"/>
    </source>
</evidence>
<evidence type="ECO:0000256" key="8">
    <source>
        <dbReference type="ARBA" id="ARBA00023212"/>
    </source>
</evidence>
<feature type="domain" description="HAUS augmin-like complex subunit 3 N-terminal" evidence="12">
    <location>
        <begin position="28"/>
        <end position="288"/>
    </location>
</feature>
<dbReference type="AlphaFoldDB" id="A0A7K8QP92"/>
<keyword evidence="7 10" id="KW-0175">Coiled coil</keyword>
<keyword evidence="4" id="KW-0132">Cell division</keyword>
<accession>A0A7K8QP92</accession>
<feature type="non-terminal residue" evidence="13">
    <location>
        <position position="1"/>
    </location>
</feature>
<dbReference type="PANTHER" id="PTHR19378">
    <property type="entry name" value="GOLGIN- RELATED"/>
    <property type="match status" value="1"/>
</dbReference>
<evidence type="ECO:0000256" key="1">
    <source>
        <dbReference type="ARBA" id="ARBA00004186"/>
    </source>
</evidence>
<dbReference type="EMBL" id="VWYW01000168">
    <property type="protein sequence ID" value="NXF06814.1"/>
    <property type="molecule type" value="Genomic_DNA"/>
</dbReference>
<dbReference type="GO" id="GO:0051301">
    <property type="term" value="P:cell division"/>
    <property type="evidence" value="ECO:0007669"/>
    <property type="project" value="UniProtKB-KW"/>
</dbReference>
<sequence>ANRAADFMATLRLIYPHADTLCEKDFEWLFDCPETKQFLEWFCSTVGEENVLSPAEVEAYDALLAAGKPILEGDALEKALQMCFQVPQFLSIISDDEGPSLEALQQEFQELEDHHNCQLWRYSKLLAWTDKLQREQRYLEEEEKVVKQDLKMAQRDLEVKIFQTKAVLRQVSETAKQLTVCHGNTGTGQLPALLCQMDLGPYMELEQRATDVFERFIQQVLPRSGEKERDDSQEVTEKMNNKKTSMPKSLGTDEDELLENQDSFWKELGRIEKAHICAQREVIVLSAKVEGNRAALEWAQRTLKALEYNQHAVEAELRDHAAVLQNQLHALHFDITETLTQQLLPLLKAEARRACLPILHRHLSLEAAHLQNIARRQEEAAVWLLSQQSCLDLMELQLKRERKELEQKAVWLEEAETIMRRAQARLQEQQNSFKDVSSSQKGHPRKWIDPKDLSAVRLWHMLMHEDQEKQPFHSYKALAAKCSQLVQDKKALEDQLAAPMPHVTALESSTEVLYRLLYNSSNKLQLSSPEITELMKQLTIMQDDLYQKLMDLLSDLEVKRRSLENPILQRERNLYVYFYCSEDRLREVVEELEKQASASFR</sequence>
<reference evidence="13 14" key="1">
    <citation type="submission" date="2019-09" db="EMBL/GenBank/DDBJ databases">
        <title>Bird 10,000 Genomes (B10K) Project - Family phase.</title>
        <authorList>
            <person name="Zhang G."/>
        </authorList>
    </citation>
    <scope>NUCLEOTIDE SEQUENCE [LARGE SCALE GENOMIC DNA]</scope>
    <source>
        <strain evidence="13">B10K-CU-031-20</strain>
    </source>
</reference>
<keyword evidence="14" id="KW-1185">Reference proteome</keyword>
<comment type="subcellular location">
    <subcellularLocation>
        <location evidence="1">Cytoplasm</location>
        <location evidence="1">Cytoskeleton</location>
        <location evidence="1">Spindle</location>
    </subcellularLocation>
</comment>
<comment type="similarity">
    <text evidence="2">Belongs to the HAUS3 family.</text>
</comment>
<proteinExistence type="inferred from homology"/>
<evidence type="ECO:0000256" key="10">
    <source>
        <dbReference type="SAM" id="Coils"/>
    </source>
</evidence>
<organism evidence="13 14">
    <name type="scientific">Smithornis capensis</name>
    <dbReference type="NCBI Taxonomy" id="363769"/>
    <lineage>
        <taxon>Eukaryota</taxon>
        <taxon>Metazoa</taxon>
        <taxon>Chordata</taxon>
        <taxon>Craniata</taxon>
        <taxon>Vertebrata</taxon>
        <taxon>Euteleostomi</taxon>
        <taxon>Archelosauria</taxon>
        <taxon>Archosauria</taxon>
        <taxon>Dinosauria</taxon>
        <taxon>Saurischia</taxon>
        <taxon>Theropoda</taxon>
        <taxon>Coelurosauria</taxon>
        <taxon>Aves</taxon>
        <taxon>Neognathae</taxon>
        <taxon>Neoaves</taxon>
        <taxon>Telluraves</taxon>
        <taxon>Australaves</taxon>
        <taxon>Passeriformes</taxon>
        <taxon>Eurylaimidae</taxon>
        <taxon>Smithornis</taxon>
    </lineage>
</organism>
<dbReference type="GO" id="GO:0005815">
    <property type="term" value="C:microtubule organizing center"/>
    <property type="evidence" value="ECO:0007669"/>
    <property type="project" value="TreeGrafter"/>
</dbReference>
<feature type="region of interest" description="Disordered" evidence="11">
    <location>
        <begin position="223"/>
        <end position="251"/>
    </location>
</feature>
<dbReference type="InterPro" id="IPR026206">
    <property type="entry name" value="HAUS3"/>
</dbReference>
<evidence type="ECO:0000256" key="7">
    <source>
        <dbReference type="ARBA" id="ARBA00023054"/>
    </source>
</evidence>
<dbReference type="PRINTS" id="PR02089">
    <property type="entry name" value="HAUSAUGMINL3"/>
</dbReference>
<keyword evidence="5" id="KW-0493">Microtubule</keyword>
<protein>
    <submittedName>
        <fullName evidence="13">HAUS3 protein</fullName>
    </submittedName>
</protein>
<dbReference type="InterPro" id="IPR032733">
    <property type="entry name" value="HAUS3_N"/>
</dbReference>
<keyword evidence="8" id="KW-0206">Cytoskeleton</keyword>
<evidence type="ECO:0000256" key="5">
    <source>
        <dbReference type="ARBA" id="ARBA00022701"/>
    </source>
</evidence>
<evidence type="ECO:0000256" key="3">
    <source>
        <dbReference type="ARBA" id="ARBA00022490"/>
    </source>
</evidence>
<name>A0A7K8QP92_9PASS</name>
<feature type="non-terminal residue" evidence="13">
    <location>
        <position position="601"/>
    </location>
</feature>
<evidence type="ECO:0000259" key="12">
    <source>
        <dbReference type="Pfam" id="PF14932"/>
    </source>
</evidence>
<evidence type="ECO:0000256" key="2">
    <source>
        <dbReference type="ARBA" id="ARBA00009645"/>
    </source>
</evidence>
<feature type="coiled-coil region" evidence="10">
    <location>
        <begin position="395"/>
        <end position="432"/>
    </location>
</feature>
<gene>
    <name evidence="13" type="primary">Haus3_0</name>
    <name evidence="13" type="ORF">SMICAP_R03241</name>
</gene>
<dbReference type="GO" id="GO:0070652">
    <property type="term" value="C:HAUS complex"/>
    <property type="evidence" value="ECO:0007669"/>
    <property type="project" value="InterPro"/>
</dbReference>
<evidence type="ECO:0000313" key="13">
    <source>
        <dbReference type="EMBL" id="NXF06814.1"/>
    </source>
</evidence>
<keyword evidence="9" id="KW-0131">Cell cycle</keyword>
<evidence type="ECO:0000256" key="4">
    <source>
        <dbReference type="ARBA" id="ARBA00022618"/>
    </source>
</evidence>
<dbReference type="PANTHER" id="PTHR19378:SF1">
    <property type="entry name" value="HAUS AUGMIN-LIKE COMPLEX SUBUNIT 3 N-TERMINAL DOMAIN-CONTAINING PROTEIN"/>
    <property type="match status" value="1"/>
</dbReference>
<evidence type="ECO:0000313" key="14">
    <source>
        <dbReference type="Proteomes" id="UP000567624"/>
    </source>
</evidence>
<keyword evidence="3" id="KW-0963">Cytoplasm</keyword>
<dbReference type="Proteomes" id="UP000567624">
    <property type="component" value="Unassembled WGS sequence"/>
</dbReference>
<dbReference type="GO" id="GO:0051225">
    <property type="term" value="P:spindle assembly"/>
    <property type="evidence" value="ECO:0007669"/>
    <property type="project" value="InterPro"/>
</dbReference>
<comment type="caution">
    <text evidence="13">The sequence shown here is derived from an EMBL/GenBank/DDBJ whole genome shotgun (WGS) entry which is preliminary data.</text>
</comment>
<dbReference type="GO" id="GO:0031023">
    <property type="term" value="P:microtubule organizing center organization"/>
    <property type="evidence" value="ECO:0007669"/>
    <property type="project" value="TreeGrafter"/>
</dbReference>
<evidence type="ECO:0000256" key="6">
    <source>
        <dbReference type="ARBA" id="ARBA00022776"/>
    </source>
</evidence>
<evidence type="ECO:0000256" key="9">
    <source>
        <dbReference type="ARBA" id="ARBA00023306"/>
    </source>
</evidence>
<feature type="compositionally biased region" description="Basic and acidic residues" evidence="11">
    <location>
        <begin position="224"/>
        <end position="240"/>
    </location>
</feature>
<dbReference type="GO" id="GO:0072686">
    <property type="term" value="C:mitotic spindle"/>
    <property type="evidence" value="ECO:0007669"/>
    <property type="project" value="TreeGrafter"/>
</dbReference>
<dbReference type="Pfam" id="PF14932">
    <property type="entry name" value="HAUS-augmin3"/>
    <property type="match status" value="1"/>
</dbReference>
<keyword evidence="6" id="KW-0498">Mitosis</keyword>